<organism evidence="1 2">
    <name type="scientific">Gossypium stocksii</name>
    <dbReference type="NCBI Taxonomy" id="47602"/>
    <lineage>
        <taxon>Eukaryota</taxon>
        <taxon>Viridiplantae</taxon>
        <taxon>Streptophyta</taxon>
        <taxon>Embryophyta</taxon>
        <taxon>Tracheophyta</taxon>
        <taxon>Spermatophyta</taxon>
        <taxon>Magnoliopsida</taxon>
        <taxon>eudicotyledons</taxon>
        <taxon>Gunneridae</taxon>
        <taxon>Pentapetalae</taxon>
        <taxon>rosids</taxon>
        <taxon>malvids</taxon>
        <taxon>Malvales</taxon>
        <taxon>Malvaceae</taxon>
        <taxon>Malvoideae</taxon>
        <taxon>Gossypium</taxon>
    </lineage>
</organism>
<name>A0A9D3VW41_9ROSI</name>
<dbReference type="EMBL" id="JAIQCV010000005">
    <property type="protein sequence ID" value="KAH1098100.1"/>
    <property type="molecule type" value="Genomic_DNA"/>
</dbReference>
<accession>A0A9D3VW41</accession>
<dbReference type="Proteomes" id="UP000828251">
    <property type="component" value="Unassembled WGS sequence"/>
</dbReference>
<evidence type="ECO:0000313" key="1">
    <source>
        <dbReference type="EMBL" id="KAH1098100.1"/>
    </source>
</evidence>
<comment type="caution">
    <text evidence="1">The sequence shown here is derived from an EMBL/GenBank/DDBJ whole genome shotgun (WGS) entry which is preliminary data.</text>
</comment>
<keyword evidence="2" id="KW-1185">Reference proteome</keyword>
<gene>
    <name evidence="1" type="ORF">J1N35_015021</name>
</gene>
<reference evidence="1 2" key="1">
    <citation type="journal article" date="2021" name="Plant Biotechnol. J.">
        <title>Multi-omics assisted identification of the key and species-specific regulatory components of drought-tolerant mechanisms in Gossypium stocksii.</title>
        <authorList>
            <person name="Yu D."/>
            <person name="Ke L."/>
            <person name="Zhang D."/>
            <person name="Wu Y."/>
            <person name="Sun Y."/>
            <person name="Mei J."/>
            <person name="Sun J."/>
            <person name="Sun Y."/>
        </authorList>
    </citation>
    <scope>NUCLEOTIDE SEQUENCE [LARGE SCALE GENOMIC DNA]</scope>
    <source>
        <strain evidence="2">cv. E1</strain>
        <tissue evidence="1">Leaf</tissue>
    </source>
</reference>
<evidence type="ECO:0000313" key="2">
    <source>
        <dbReference type="Proteomes" id="UP000828251"/>
    </source>
</evidence>
<proteinExistence type="predicted"/>
<dbReference type="AlphaFoldDB" id="A0A9D3VW41"/>
<sequence>MVQSVEEAWPFRANGELTWALVRKLRKSVFFFCTICNNPSRHWLSSTLGFMGESSVKDLVENIVDLAIPPTSLTYLLPLAPLS</sequence>
<protein>
    <submittedName>
        <fullName evidence="1">Uncharacterized protein</fullName>
    </submittedName>
</protein>